<dbReference type="OrthoDB" id="791021at2"/>
<reference evidence="2 3" key="1">
    <citation type="submission" date="2019-01" db="EMBL/GenBank/DDBJ databases">
        <title>Flavobacterium sp. nov.,isolated from freshwater.</title>
        <authorList>
            <person name="Zhang R."/>
            <person name="Du Z.-J."/>
        </authorList>
    </citation>
    <scope>NUCLEOTIDE SEQUENCE [LARGE SCALE GENOMIC DNA]</scope>
    <source>
        <strain evidence="2 3">1E403</strain>
    </source>
</reference>
<evidence type="ECO:0008006" key="4">
    <source>
        <dbReference type="Google" id="ProtNLM"/>
    </source>
</evidence>
<protein>
    <recommendedName>
        <fullName evidence="4">Outer membrane protein beta-barrel domain-containing protein</fullName>
    </recommendedName>
</protein>
<organism evidence="2 3">
    <name type="scientific">Flavobacterium cerinum</name>
    <dbReference type="NCBI Taxonomy" id="2502784"/>
    <lineage>
        <taxon>Bacteria</taxon>
        <taxon>Pseudomonadati</taxon>
        <taxon>Bacteroidota</taxon>
        <taxon>Flavobacteriia</taxon>
        <taxon>Flavobacteriales</taxon>
        <taxon>Flavobacteriaceae</taxon>
        <taxon>Flavobacterium</taxon>
    </lineage>
</organism>
<keyword evidence="3" id="KW-1185">Reference proteome</keyword>
<keyword evidence="1" id="KW-0732">Signal</keyword>
<proteinExistence type="predicted"/>
<dbReference type="Proteomes" id="UP000287527">
    <property type="component" value="Unassembled WGS sequence"/>
</dbReference>
<evidence type="ECO:0000256" key="1">
    <source>
        <dbReference type="SAM" id="SignalP"/>
    </source>
</evidence>
<accession>A0A3S3SGM4</accession>
<evidence type="ECO:0000313" key="3">
    <source>
        <dbReference type="Proteomes" id="UP000287527"/>
    </source>
</evidence>
<evidence type="ECO:0000313" key="2">
    <source>
        <dbReference type="EMBL" id="RWX02640.1"/>
    </source>
</evidence>
<feature type="chain" id="PRO_5018683319" description="Outer membrane protein beta-barrel domain-containing protein" evidence="1">
    <location>
        <begin position="23"/>
        <end position="169"/>
    </location>
</feature>
<gene>
    <name evidence="2" type="ORF">EPI11_04780</name>
</gene>
<dbReference type="AlphaFoldDB" id="A0A3S3SGM4"/>
<feature type="signal peptide" evidence="1">
    <location>
        <begin position="1"/>
        <end position="22"/>
    </location>
</feature>
<name>A0A3S3SGM4_9FLAO</name>
<sequence>MRTGIRGLLIAAMVTFGTAGFAQQGASSPENYNQGFRLGFGLNAGAVTGDYFNWSLGADARLQYDFSKRTSITLTTGYTHLFGDNDIPDLGFIPVKGGFKAFVWDDEFYVLGELGAGFSVTNDYDKTAFLWAPGIGYATKYIDISVRYEGMTDFKADQVALRLAYGFKL</sequence>
<dbReference type="EMBL" id="SBII01000002">
    <property type="protein sequence ID" value="RWX02640.1"/>
    <property type="molecule type" value="Genomic_DNA"/>
</dbReference>
<comment type="caution">
    <text evidence="2">The sequence shown here is derived from an EMBL/GenBank/DDBJ whole genome shotgun (WGS) entry which is preliminary data.</text>
</comment>